<dbReference type="eggNOG" id="COG0790">
    <property type="taxonomic scope" value="Bacteria"/>
</dbReference>
<dbReference type="InterPro" id="IPR011990">
    <property type="entry name" value="TPR-like_helical_dom_sf"/>
</dbReference>
<dbReference type="InterPro" id="IPR006597">
    <property type="entry name" value="Sel1-like"/>
</dbReference>
<protein>
    <submittedName>
        <fullName evidence="1">Sel1 domain protein repeat-containing protein</fullName>
    </submittedName>
</protein>
<organism evidence="1 2">
    <name type="scientific">Haliscomenobacter hydrossis (strain ATCC 27775 / DSM 1100 / LMG 10767 / O)</name>
    <dbReference type="NCBI Taxonomy" id="760192"/>
    <lineage>
        <taxon>Bacteria</taxon>
        <taxon>Pseudomonadati</taxon>
        <taxon>Bacteroidota</taxon>
        <taxon>Saprospiria</taxon>
        <taxon>Saprospirales</taxon>
        <taxon>Haliscomenobacteraceae</taxon>
        <taxon>Haliscomenobacter</taxon>
    </lineage>
</organism>
<dbReference type="SUPFAM" id="SSF81901">
    <property type="entry name" value="HCP-like"/>
    <property type="match status" value="1"/>
</dbReference>
<dbReference type="PANTHER" id="PTHR11102">
    <property type="entry name" value="SEL-1-LIKE PROTEIN"/>
    <property type="match status" value="1"/>
</dbReference>
<name>F4L0N3_HALH1</name>
<dbReference type="Gene3D" id="1.25.40.10">
    <property type="entry name" value="Tetratricopeptide repeat domain"/>
    <property type="match status" value="1"/>
</dbReference>
<dbReference type="STRING" id="760192.Halhy_1625"/>
<dbReference type="KEGG" id="hhy:Halhy_1625"/>
<evidence type="ECO:0000313" key="2">
    <source>
        <dbReference type="Proteomes" id="UP000008461"/>
    </source>
</evidence>
<dbReference type="Gene3D" id="3.40.50.300">
    <property type="entry name" value="P-loop containing nucleotide triphosphate hydrolases"/>
    <property type="match status" value="1"/>
</dbReference>
<keyword evidence="2" id="KW-1185">Reference proteome</keyword>
<gene>
    <name evidence="1" type="ordered locus">Halhy_1625</name>
</gene>
<reference evidence="1 2" key="1">
    <citation type="journal article" date="2011" name="Stand. Genomic Sci.">
        <title>Complete genome sequence of Haliscomenobacter hydrossis type strain (O).</title>
        <authorList>
            <consortium name="US DOE Joint Genome Institute (JGI-PGF)"/>
            <person name="Daligault H."/>
            <person name="Lapidus A."/>
            <person name="Zeytun A."/>
            <person name="Nolan M."/>
            <person name="Lucas S."/>
            <person name="Del Rio T.G."/>
            <person name="Tice H."/>
            <person name="Cheng J.F."/>
            <person name="Tapia R."/>
            <person name="Han C."/>
            <person name="Goodwin L."/>
            <person name="Pitluck S."/>
            <person name="Liolios K."/>
            <person name="Pagani I."/>
            <person name="Ivanova N."/>
            <person name="Huntemann M."/>
            <person name="Mavromatis K."/>
            <person name="Mikhailova N."/>
            <person name="Pati A."/>
            <person name="Chen A."/>
            <person name="Palaniappan K."/>
            <person name="Land M."/>
            <person name="Hauser L."/>
            <person name="Brambilla E.M."/>
            <person name="Rohde M."/>
            <person name="Verbarg S."/>
            <person name="Goker M."/>
            <person name="Bristow J."/>
            <person name="Eisen J.A."/>
            <person name="Markowitz V."/>
            <person name="Hugenholtz P."/>
            <person name="Kyrpides N.C."/>
            <person name="Klenk H.P."/>
            <person name="Woyke T."/>
        </authorList>
    </citation>
    <scope>NUCLEOTIDE SEQUENCE [LARGE SCALE GENOMIC DNA]</scope>
    <source>
        <strain evidence="2">ATCC 27775 / DSM 1100 / LMG 10767 / O</strain>
    </source>
</reference>
<dbReference type="AlphaFoldDB" id="F4L0N3"/>
<dbReference type="SMART" id="SM00671">
    <property type="entry name" value="SEL1"/>
    <property type="match status" value="5"/>
</dbReference>
<dbReference type="Pfam" id="PF13176">
    <property type="entry name" value="TPR_7"/>
    <property type="match status" value="1"/>
</dbReference>
<dbReference type="EMBL" id="CP002691">
    <property type="protein sequence ID" value="AEE49515.1"/>
    <property type="molecule type" value="Genomic_DNA"/>
</dbReference>
<dbReference type="PANTHER" id="PTHR11102:SF160">
    <property type="entry name" value="ERAD-ASSOCIATED E3 UBIQUITIN-PROTEIN LIGASE COMPONENT HRD3"/>
    <property type="match status" value="1"/>
</dbReference>
<reference key="2">
    <citation type="submission" date="2011-04" db="EMBL/GenBank/DDBJ databases">
        <title>Complete sequence of chromosome of Haliscomenobacter hydrossis DSM 1100.</title>
        <authorList>
            <consortium name="US DOE Joint Genome Institute (JGI-PGF)"/>
            <person name="Lucas S."/>
            <person name="Han J."/>
            <person name="Lapidus A."/>
            <person name="Bruce D."/>
            <person name="Goodwin L."/>
            <person name="Pitluck S."/>
            <person name="Peters L."/>
            <person name="Kyrpides N."/>
            <person name="Mavromatis K."/>
            <person name="Ivanova N."/>
            <person name="Ovchinnikova G."/>
            <person name="Pagani I."/>
            <person name="Daligault H."/>
            <person name="Detter J.C."/>
            <person name="Han C."/>
            <person name="Land M."/>
            <person name="Hauser L."/>
            <person name="Markowitz V."/>
            <person name="Cheng J.-F."/>
            <person name="Hugenholtz P."/>
            <person name="Woyke T."/>
            <person name="Wu D."/>
            <person name="Verbarg S."/>
            <person name="Frueling A."/>
            <person name="Brambilla E."/>
            <person name="Klenk H.-P."/>
            <person name="Eisen J.A."/>
        </authorList>
    </citation>
    <scope>NUCLEOTIDE SEQUENCE</scope>
    <source>
        <strain>DSM 1100</strain>
    </source>
</reference>
<accession>F4L0N3</accession>
<dbReference type="HOGENOM" id="CLU_011140_0_0_10"/>
<dbReference type="Proteomes" id="UP000008461">
    <property type="component" value="Chromosome"/>
</dbReference>
<sequence length="804" mass="93865">MENKQYASPMNFIDKLTLYQAANTSNAAIKKNFLVRIAEFELIIADLRSKKSKDPLQHELILGRRGSGKSTLLKRIQAEIEEDPDLKARYWAINLAEEQAGIYRLSDLWFEVLKELRYLSNTSNTLRDFDTFDSDTAYTRYLYAEIHHLLAEKGYKVVLLLDNLDRILENFNEDAHLFREFLINYNDLQIIGGSTRMDEHFWRYDKPFYDFFRIHRLEGLTFEEINHLLNHWSAVMELPELKDYALRHRGKIEAIRIFTNGLPRALQFFIEILLHDSTLYGFDYLKKIMDKATPLYQERLNNLTGQQRKIVLEMAFHYEACPTKVLVEKCRMEGKTIAAILNKLQEFGIVETLKTGNKNNLYRIAERFFNMWLIVTQGNPNQKRRARYLTHFVEAWYDPKELRDLAMAHIEDLKSGKIPYDKAFVLTKALTQSQFIGTTLRDELIDYTTKLDERNINNLELPRKFDEISKEISDFMSIKDYKSALEKLDEIENEEDGIKFWAKGLCYSGQNDYKNAEKHYRLAIEKGQFNASYSLANLYNRQSKTDLAEKHYLLAIEKGNVDSLTNLAVLYHEQDKTDLAEKYFLLAFENGYVDALYNLAILYHGRGKTDLAEKYYRLAIEKGDGDALFNLAVLYSEQSKTDLAEKHYLLAIEKGDINALNNLAYLYWETNQKKKKALQLIQQHAEKVDRALGNVLILEIWNGMFENVTEKTDGIFEKSQYEGLIDFIEALLWLGQTHLVLSFFESETHGDALRTRYELLYYATLILADKTEGNLLIKIPPETLPTVEDIVQKVKEKRAFYGVV</sequence>
<dbReference type="eggNOG" id="COG1672">
    <property type="taxonomic scope" value="Bacteria"/>
</dbReference>
<proteinExistence type="predicted"/>
<dbReference type="RefSeq" id="WP_013764069.1">
    <property type="nucleotide sequence ID" value="NC_015510.1"/>
</dbReference>
<dbReference type="Pfam" id="PF13181">
    <property type="entry name" value="TPR_8"/>
    <property type="match status" value="2"/>
</dbReference>
<dbReference type="InterPro" id="IPR027417">
    <property type="entry name" value="P-loop_NTPase"/>
</dbReference>
<dbReference type="InterPro" id="IPR050767">
    <property type="entry name" value="Sel1_AlgK"/>
</dbReference>
<dbReference type="SMART" id="SM00028">
    <property type="entry name" value="TPR"/>
    <property type="match status" value="4"/>
</dbReference>
<dbReference type="SUPFAM" id="SSF52540">
    <property type="entry name" value="P-loop containing nucleoside triphosphate hydrolases"/>
    <property type="match status" value="1"/>
</dbReference>
<dbReference type="InterPro" id="IPR019734">
    <property type="entry name" value="TPR_rpt"/>
</dbReference>
<evidence type="ECO:0000313" key="1">
    <source>
        <dbReference type="EMBL" id="AEE49515.1"/>
    </source>
</evidence>